<evidence type="ECO:0000256" key="1">
    <source>
        <dbReference type="ARBA" id="ARBA00022729"/>
    </source>
</evidence>
<name>A0A9D2FKQ7_9FIRM</name>
<evidence type="ECO:0000259" key="3">
    <source>
        <dbReference type="PROSITE" id="PS51109"/>
    </source>
</evidence>
<dbReference type="InterPro" id="IPR011098">
    <property type="entry name" value="G5_dom"/>
</dbReference>
<reference evidence="5" key="1">
    <citation type="journal article" date="2021" name="PeerJ">
        <title>Extensive microbial diversity within the chicken gut microbiome revealed by metagenomics and culture.</title>
        <authorList>
            <person name="Gilroy R."/>
            <person name="Ravi A."/>
            <person name="Getino M."/>
            <person name="Pursley I."/>
            <person name="Horton D.L."/>
            <person name="Alikhan N.F."/>
            <person name="Baker D."/>
            <person name="Gharbi K."/>
            <person name="Hall N."/>
            <person name="Watson M."/>
            <person name="Adriaenssens E.M."/>
            <person name="Foster-Nyarko E."/>
            <person name="Jarju S."/>
            <person name="Secka A."/>
            <person name="Antonio M."/>
            <person name="Oren A."/>
            <person name="Chaudhuri R.R."/>
            <person name="La Ragione R."/>
            <person name="Hildebrand F."/>
            <person name="Pallen M.J."/>
        </authorList>
    </citation>
    <scope>NUCLEOTIDE SEQUENCE</scope>
    <source>
        <strain evidence="5">CHK188-11489</strain>
    </source>
</reference>
<dbReference type="GO" id="GO:0004222">
    <property type="term" value="F:metalloendopeptidase activity"/>
    <property type="evidence" value="ECO:0007669"/>
    <property type="project" value="TreeGrafter"/>
</dbReference>
<keyword evidence="2" id="KW-0812">Transmembrane</keyword>
<feature type="domain" description="LysM" evidence="4">
    <location>
        <begin position="268"/>
        <end position="314"/>
    </location>
</feature>
<keyword evidence="2" id="KW-0472">Membrane</keyword>
<dbReference type="CDD" id="cd00118">
    <property type="entry name" value="LysM"/>
    <property type="match status" value="1"/>
</dbReference>
<dbReference type="SMART" id="SM01208">
    <property type="entry name" value="G5"/>
    <property type="match status" value="1"/>
</dbReference>
<proteinExistence type="predicted"/>
<evidence type="ECO:0000313" key="5">
    <source>
        <dbReference type="EMBL" id="HIZ62352.1"/>
    </source>
</evidence>
<dbReference type="AlphaFoldDB" id="A0A9D2FKQ7"/>
<evidence type="ECO:0000259" key="4">
    <source>
        <dbReference type="PROSITE" id="PS51782"/>
    </source>
</evidence>
<dbReference type="PANTHER" id="PTHR21666">
    <property type="entry name" value="PEPTIDASE-RELATED"/>
    <property type="match status" value="1"/>
</dbReference>
<evidence type="ECO:0000256" key="2">
    <source>
        <dbReference type="SAM" id="Phobius"/>
    </source>
</evidence>
<gene>
    <name evidence="5" type="ORF">H9724_06255</name>
</gene>
<dbReference type="PANTHER" id="PTHR21666:SF270">
    <property type="entry name" value="MUREIN HYDROLASE ACTIVATOR ENVC"/>
    <property type="match status" value="1"/>
</dbReference>
<organism evidence="5 6">
    <name type="scientific">Candidatus Gemmiger avistercoris</name>
    <dbReference type="NCBI Taxonomy" id="2838606"/>
    <lineage>
        <taxon>Bacteria</taxon>
        <taxon>Bacillati</taxon>
        <taxon>Bacillota</taxon>
        <taxon>Clostridia</taxon>
        <taxon>Eubacteriales</taxon>
        <taxon>Gemmiger</taxon>
    </lineage>
</organism>
<dbReference type="EMBL" id="DXBF01000054">
    <property type="protein sequence ID" value="HIZ62352.1"/>
    <property type="molecule type" value="Genomic_DNA"/>
</dbReference>
<dbReference type="InterPro" id="IPR011055">
    <property type="entry name" value="Dup_hybrid_motif"/>
</dbReference>
<dbReference type="PROSITE" id="PS51109">
    <property type="entry name" value="G5"/>
    <property type="match status" value="1"/>
</dbReference>
<keyword evidence="2" id="KW-1133">Transmembrane helix</keyword>
<feature type="domain" description="G5" evidence="3">
    <location>
        <begin position="321"/>
        <end position="402"/>
    </location>
</feature>
<evidence type="ECO:0000313" key="6">
    <source>
        <dbReference type="Proteomes" id="UP000824105"/>
    </source>
</evidence>
<reference evidence="5" key="2">
    <citation type="submission" date="2021-04" db="EMBL/GenBank/DDBJ databases">
        <authorList>
            <person name="Gilroy R."/>
        </authorList>
    </citation>
    <scope>NUCLEOTIDE SEQUENCE</scope>
    <source>
        <strain evidence="5">CHK188-11489</strain>
    </source>
</reference>
<comment type="caution">
    <text evidence="5">The sequence shown here is derived from an EMBL/GenBank/DDBJ whole genome shotgun (WGS) entry which is preliminary data.</text>
</comment>
<protein>
    <submittedName>
        <fullName evidence="5">Peptidoglycan DD-metalloendopeptidase family protein</fullName>
    </submittedName>
</protein>
<feature type="transmembrane region" description="Helical" evidence="2">
    <location>
        <begin position="79"/>
        <end position="100"/>
    </location>
</feature>
<dbReference type="InterPro" id="IPR050570">
    <property type="entry name" value="Cell_wall_metabolism_enzyme"/>
</dbReference>
<dbReference type="Gene3D" id="2.20.230.10">
    <property type="entry name" value="Resuscitation-promoting factor rpfb"/>
    <property type="match status" value="1"/>
</dbReference>
<dbReference type="InterPro" id="IPR016047">
    <property type="entry name" value="M23ase_b-sheet_dom"/>
</dbReference>
<dbReference type="Pfam" id="PF07501">
    <property type="entry name" value="G5"/>
    <property type="match status" value="1"/>
</dbReference>
<dbReference type="Gene3D" id="2.70.70.10">
    <property type="entry name" value="Glucose Permease (Domain IIA)"/>
    <property type="match status" value="1"/>
</dbReference>
<dbReference type="Proteomes" id="UP000824105">
    <property type="component" value="Unassembled WGS sequence"/>
</dbReference>
<accession>A0A9D2FKQ7</accession>
<sequence>MAVRALTATLGNLLLLIIRPFVQGILTLVADLTSPFKRMASGVRHMSQLKDQLEVEDASQLRKAKRQYLRSGIKKYFPLAWNALTYVLPVAAAVLLVVIVRNGLNVRFVLNVQVNGETVGYVANEQVFENAREDVQSRISTAKDMLVESGTTVPDTQWDVSPTYTLAISGRTMTESEIANAILRTASDEIVDATAVYVDGELRFVTTEGDHLRTYLESVKEPYEDALDPSVYTAFAHEIRLVDGVFLNESISSYSDIINELNAGGGIQTYTAADGDTVQSIVDATGVSFDSLAQLNPELETLDQEVSEGTELITGVASPELLKVKVVRREMETVSIPFDTQNSESSEYEFGEVVTLQEGEEGSEDVTYEVTMIDGVVTDRQAIAYTVTKEPVPEITVTGTRLKSGMVAQIGSGSFIWPVPQYTYVSRWMSSGHRGADICAPYGVTIVASDSGTVVAAGWHYSYGNYVEIDHGNGYTTLYGHMSRIVVTQGQAVTQGQKIGEVGSTGNSTGNHCHFEMTYNGSLFSAYSLFPGM</sequence>
<dbReference type="Pfam" id="PF01551">
    <property type="entry name" value="Peptidase_M23"/>
    <property type="match status" value="1"/>
</dbReference>
<keyword evidence="1" id="KW-0732">Signal</keyword>
<dbReference type="PROSITE" id="PS51782">
    <property type="entry name" value="LYSM"/>
    <property type="match status" value="1"/>
</dbReference>
<dbReference type="InterPro" id="IPR018392">
    <property type="entry name" value="LysM"/>
</dbReference>
<dbReference type="SUPFAM" id="SSF51261">
    <property type="entry name" value="Duplicated hybrid motif"/>
    <property type="match status" value="1"/>
</dbReference>
<dbReference type="CDD" id="cd12797">
    <property type="entry name" value="M23_peptidase"/>
    <property type="match status" value="1"/>
</dbReference>